<feature type="region of interest" description="Disordered" evidence="10">
    <location>
        <begin position="3040"/>
        <end position="3065"/>
    </location>
</feature>
<evidence type="ECO:0000256" key="1">
    <source>
        <dbReference type="ARBA" id="ARBA00004604"/>
    </source>
</evidence>
<dbReference type="InterPro" id="IPR040848">
    <property type="entry name" value="AAA_lid_7"/>
</dbReference>
<evidence type="ECO:0000256" key="7">
    <source>
        <dbReference type="ARBA" id="ARBA00023186"/>
    </source>
</evidence>
<reference evidence="12" key="1">
    <citation type="submission" date="2019-10" db="EMBL/GenBank/DDBJ databases">
        <authorList>
            <person name="Soares A.E.R."/>
            <person name="Aleixo A."/>
            <person name="Schneider P."/>
            <person name="Miyaki C.Y."/>
            <person name="Schneider M.P."/>
            <person name="Mello C."/>
            <person name="Vasconcelos A.T.R."/>
        </authorList>
    </citation>
    <scope>NUCLEOTIDE SEQUENCE</scope>
    <source>
        <tissue evidence="12">Muscle</tissue>
    </source>
</reference>
<feature type="compositionally biased region" description="Basic and acidic residues" evidence="10">
    <location>
        <begin position="4398"/>
        <end position="4410"/>
    </location>
</feature>
<feature type="compositionally biased region" description="Basic and acidic residues" evidence="10">
    <location>
        <begin position="4228"/>
        <end position="4251"/>
    </location>
</feature>
<evidence type="ECO:0000256" key="9">
    <source>
        <dbReference type="PIRNR" id="PIRNR010340"/>
    </source>
</evidence>
<evidence type="ECO:0000256" key="2">
    <source>
        <dbReference type="ARBA" id="ARBA00004642"/>
    </source>
</evidence>
<dbReference type="SUPFAM" id="SSF52540">
    <property type="entry name" value="P-loop containing nucleoside triphosphate hydrolases"/>
    <property type="match status" value="6"/>
</dbReference>
<dbReference type="InterPro" id="IPR036465">
    <property type="entry name" value="vWFA_dom_sf"/>
</dbReference>
<feature type="compositionally biased region" description="Basic and acidic residues" evidence="10">
    <location>
        <begin position="4437"/>
        <end position="4446"/>
    </location>
</feature>
<dbReference type="InterPro" id="IPR011704">
    <property type="entry name" value="ATPase_dyneun-rel_AAA"/>
</dbReference>
<feature type="compositionally biased region" description="Acidic residues" evidence="10">
    <location>
        <begin position="4381"/>
        <end position="4397"/>
    </location>
</feature>
<evidence type="ECO:0000256" key="8">
    <source>
        <dbReference type="ARBA" id="ARBA00023242"/>
    </source>
</evidence>
<dbReference type="InterPro" id="IPR003593">
    <property type="entry name" value="AAA+_ATPase"/>
</dbReference>
<feature type="compositionally biased region" description="Basic and acidic residues" evidence="10">
    <location>
        <begin position="4526"/>
        <end position="4538"/>
    </location>
</feature>
<feature type="compositionally biased region" description="Acidic residues" evidence="10">
    <location>
        <begin position="4307"/>
        <end position="4323"/>
    </location>
</feature>
<keyword evidence="8 9" id="KW-0539">Nucleus</keyword>
<feature type="region of interest" description="Disordered" evidence="10">
    <location>
        <begin position="4083"/>
        <end position="4103"/>
    </location>
</feature>
<keyword evidence="6 9" id="KW-0067">ATP-binding</keyword>
<feature type="compositionally biased region" description="Acidic residues" evidence="10">
    <location>
        <begin position="4144"/>
        <end position="4155"/>
    </location>
</feature>
<feature type="compositionally biased region" description="Acidic residues" evidence="10">
    <location>
        <begin position="4558"/>
        <end position="4575"/>
    </location>
</feature>
<dbReference type="Gene3D" id="3.40.50.300">
    <property type="entry name" value="P-loop containing nucleotide triphosphate hydrolases"/>
    <property type="match status" value="7"/>
</dbReference>
<dbReference type="PIRSF" id="PIRSF010340">
    <property type="entry name" value="Midasin"/>
    <property type="match status" value="1"/>
</dbReference>
<feature type="compositionally biased region" description="Acidic residues" evidence="10">
    <location>
        <begin position="4421"/>
        <end position="4436"/>
    </location>
</feature>
<name>A0ABQ9D2K9_9PASS</name>
<evidence type="ECO:0000256" key="4">
    <source>
        <dbReference type="ARBA" id="ARBA00017143"/>
    </source>
</evidence>
<evidence type="ECO:0000256" key="6">
    <source>
        <dbReference type="ARBA" id="ARBA00022840"/>
    </source>
</evidence>
<comment type="function">
    <text evidence="9">Nuclear chaperone required for maturation and nuclear export of pre-60S ribosome subunits.</text>
</comment>
<comment type="similarity">
    <text evidence="3 9">Belongs to the midasin family.</text>
</comment>
<feature type="compositionally biased region" description="Basic and acidic residues" evidence="10">
    <location>
        <begin position="4259"/>
        <end position="4271"/>
    </location>
</feature>
<feature type="region of interest" description="Disordered" evidence="10">
    <location>
        <begin position="4128"/>
        <end position="4638"/>
    </location>
</feature>
<feature type="compositionally biased region" description="Basic and acidic residues" evidence="10">
    <location>
        <begin position="4362"/>
        <end position="4380"/>
    </location>
</feature>
<dbReference type="InterPro" id="IPR012099">
    <property type="entry name" value="Midasin"/>
</dbReference>
<sequence>MAAQEDLRFRLAEALQLVARRNEKSSAELSRFLAKQIWTQQDRQCILDTLAQLLLDKECTLLIGRQVRPILLDLLERNAEAIKAGGQINHDRHERLCVAMSKLVADHPDVLPFALRYFKTTSPVFQRLFLESSDANTVRYGRRRMKLRDLMEAAYRFLQKEQSVFRELWDWSVCVPLLRSHDTLVRWYTSNCLALVTCMNDEHKLSFLKKIFNHEELIHFRLKLLEESQLQNVQQALVLANPDSSFWQKEKELKYTQGHIVSGDLSAHVVAVCGIVLPRLQCVSKEQENNTSSFVSVESTFTSLQNLAMAVAYQTPVLLEGPIGCGKTCLVEYLAAVTGRVKPPHILKVQLGDQTDSKTLLGMYRCTDVPGEFVWQPGTLTQAVTKGHWILLEDIDYAPLDVISVLIPLLEKKELLIPGRGDCLKVASGFQFFATRRIFSCGGGWYRQQSSHAALLDKYWTKIHLDNMSKGELKEVLQRRYPNLALVTDHLLDIYIDLTGDKYQASENSASHSSHGPEDSSEPRSEHKKPNLEGRELSLRDLLNWCSRIAYNFDSNSSTTAVNIFQEALDCFTAMLSNQGSRQKMAKVIGSKLNISKKKVEFFCELYKPEILIREQEVSVGRVCLVKKQTQTLTVHRAKQTFAATRPSAVLIEQLAVCVTKGEPVLLVGETGTGKTSTVQYLAHITGHRLRVINMNQQSDTADLLGGYKPVDNKLIWLPLRESFEELFSQTFSRKKNQTFLGHIQTCYRQKRWHDLLKLMQHIHKSAVNKEVKENTSGSPLKEKWETFGLKLNHAHQQMKMTENALLFAFVEGTLAQAVKKGEWILLDEINLAAAETLECLSGLLEGSSGSLVLLDRGDTEPLVRHPDFRLFACMNPATDVGKRNLPLGIRNRFTELYVEELRNEGDLQILIMDYLRGLNGFCLSFLTQLDRGSHPVVQKLICQHIVSGNIKSLLKQQIPKPQGRNFILIEGYWISAGDKEPTVDESYVLTPSVKLNLKDIVRVVSAGTHPVLIQGETSVGKTSLIHWLAAATGNHCVRINNHEHTDIQEYIGCYTSDASGKLVFKEGVLIDAMRKGYWIVLDELNLAPTDVLEALNRLLDDNRELFITETQEVVKAHPRFMLFATQNPPGLYGGRKVLSRAFRNRFVELHFDELPSAELETILHKRCSLPPSYCSKLVKVMLDLQSYRRGSTVFAGKHGFITLRDLFRWAERYRLAEQLEKDYDWLQHLANDGFMLLAGRVRKQEEVDVIQSVLEKHFKKKIYPESLFSGESIKKLLAKSSSQMSVMDRDFNHVVWTQGMRRLAILVGRALEFGEPVLLVGDTGCGKTTICQIFAALTNQKLYSVNCHLHMETSDFLGGLRPVRQRAKDQEESDGSRLFEWCDGPLVLAMKEEGFFLLDEISLADDSVLERLNSVLEAEKTLVLAEKGGQDDEKNEVELLVAGKKFRILATMNPGGDFGKKELSPALRNRFTEIWCPQSNGRDDLIQIVKHNLHPGLSLGAINHEGADIAELMMDFVEWLTNQEFGRQCILSVRDVLSWVNFMNVMVENESDSAKGPVLQRNNMTDYALNAGTTALNAQRLLRALQLNKPILLEGSPGVGKTSLVAALAKASGNCLVRINLSEQTDVTDLFGTDLPVEGGKGGEFAWRDGPLLAALKAGHWIVLDEVYVDSLSAADMEFIGNTLFPAIDKAIIAKMVAFNNKIDKEVMAEKKWGQKGGPWEFNLRDLFRWCQLMLVDQSQGCYDPGQHVFLVYGERMRTKEDKEKVISVFRDVFGSEADVYTGTREFHINPHNVQVGYSVLSRGNYIPHPGRNLLLLHHSLQSLESIMKCVHMNWMVILVGPAAVGKTSLVELLAHLTGHRLKIMAMNSAMDTTELLGGFEQVDINRPWQCLLEKVENAVSTLVRDSLLLTEICADDAELVLRAWSNFILNYKPKSLGEGSRSITADLVSKLEGILVLVQRLNNKINSYSKAEFAHLVEEFRRFKLQQAQTADSNSHGTFEWVDGMLVQALQSGDWLLMDNVNFCNPSVLDRLNALLEPGGVLTMSERGVIDGTIPTIAPHPNFRTLPLTLEDLQKMTQSTNPESLKFSPVEVDTNWMDEMEVLQASVKLFIGKATNQDWKLRVKWLNALAKNLPQVLDSVRIQLEAGAVGLGCFYASPLSSGVSNMIKLLQPTMTDEHVMPLDPRWNMQFLEIVRNSVSLDTETEHTDQLLILLKSAANRAVLFLDRGRRSHTEKNLIASKKPRNSVLRMSVDFRKNPGSYNCLPHAIVVNLVAFFELWDAFTLHWLKSTQVALSDDDMHDDKLGMECFSQLKVLSKPLNILELKLSFGESRWQEKMCCLKIAATGMCMKKALLQADGLIIRANHLEDVNLGQLQIFLQAVHSHLRAEGVRYSHSEERFPEDTISSQLDPALLNQLCSQVQLWPALEYMGVLWQYKLTADYVAKACARRENCSPELSACSDVAQFIAFCLKMTPAASHQLSGLWHLLHLNEVSLEEMSVLSSQLVTAVFASFWSSTFTMDPDYWLTWRPLPATEEKNFPTSHMNRSMKGPGILTRAIFSKCFFEILTSSSKTSQWDVSGLPVLSSSHVTLGEWMDRAKQLHKVNTALWTNLAVSSTADFRHTDARLQGIMIGRQLSALVDLVPVDLQEEFMECCEKLYLKDRVAYEYLLKILRSISDQELLPKEFVFLLLTCLHQFYGEGLEELPETAWRGSLWVIIGLLQIQVWLPQTRFDPAVKREYKLKYAKEELYQLECEWKTYNFSSQLHTGKSIEDEAVSNYVHPHIRLLHERMQRLKEQISSLSRKKAFRPPAPLYDCLYQEAHQYINSIARVSSVQDLLTRLLQFLRGERSKSLQAVQNLLNEEASWQQSHHQFRKHLAEEYAVFPDAIIPLQAAILQLQHGMRLVASEVYAMLQSFVCPADLTNLLTSLLTFPSVGHAFPTYFARAEILCSVNSVEVLHGLKKFSLKHSEGESEGAEQPCPTLEQLLVNALLHLRCHVLSRGEMDQKSLQLFRHLCQAIVNEWDEQERRAQEQEAMEHSLYRYRSKSHGKGQSEEEEEEEEFRKRFPFHEKDFEDITAQPSLEEKMETEEPSEDHLKVDRALLSKSSMQTVMMVHQQLCLNFARSLWYQQRLPSHQAKHYFSTFISCYQTGACLVSQLYPLIGAEMNDSLLGSQLLLSTLLRNTFFEELTSDLVLQQDGPYDFYQHPNIQQVRQCQPVLDNFAKEINGLLQEWPEHPVLVQLLVVMDRIRGFPLSSPLSKFLNGLEILLAKAQDWEENASRALSLRKHLDLVTKLIIQWRKLELNCWSVSLDNIMKQHVEKSTKHWFSIYQMIEKYVQEQTEATTEETEQMDLKTLVSTLQAFIEGSTLGEFHARLQALLVFHCHVLLMPQVAEKDVLCSILWNLYHYYKQFSECVEARITELRQPIEKELKEFVKISKWNDVSFWAIKQSVEKIRRTLFKFMKKFEVVLNEPCQPALVEIGKEEQLDCVQKQEESENKETKVQRLNNTLRKILSARTDVAKEVLPEEWQDGITFHTESLQYRLPRLTKKMKKMCTAVTENNSFLSLVENLDQFTGGIIVSVAELQNLTFDQTATKEKQKSEAKHIQMQKQRALSDLFKSLAKTGLSYRKGLSWSRSKGYHKLLYLRPLDLHSALAVLNCAHELDATNLLSCIQEIDSRLTADREYNAAFPPQDSIQCWSDKLQQLSMQCMMVLEELSWFIQCCPKEELTECNDSERTDVKTNIFQSSGPEIGNVLTEIPDLIPSELKYLSPVTAEQLPPGCRMRNKDQLWQQVSAQLTTMLANVKAMKAEVDKVRQQSQDTLFYSWRDFEVCTSAMSCLLEVSAQLQGIESLFLPNGTDRQAANQMTLIKSLRYIQEEVNNTSTDFIAWRTQLLASMSNCSGIQQLDEEFMDHFSTKVEAVIHVVLYAIQCLVERKQEGGKEEEKSPEENEDAASFDVIKAGHITKLLDEDLSADLDSLHVQKAISEISELLEILKSYGEDYTSDKHKVFNQSCYLLVRLKPMLCKYSDLILFYLTISLASHRSTGKLLSVLTSIFTELAQKGFCLPKELLEDEAGEGATEFHDYEDGGIGDGEGKKDVSDKIESEDQASVWCCSCLIEIEDSFRKGEEKEKEDQDSKPDIEGEDNAIEMSEDFEGKMHDGEQEKKENEDNSDEEEELDKQMGNLDNAEADDKLDERLWGDEDDDEDASSKTEETGPGMDEEDSELVAKDDNVGTGNKDNKKQPPKDEEKEQQEEDSGNKEKVHEQIDEREYDENEVDPYHGQQEKEPEVEPLDLPDNLNLENDEKSDEEEEDEEENDFEIDDKLGDLNEAENTEEQNEEDTAETEGGNQDAEPAEEGISEDKEEREGEGDKDAHDQEENAENTEDAEEEEESQPPDEKKNESTDDKGIPAGDQGLQPQEEDGKDDSEMDEQIPEADKRMEHETQGQTGQENLQSDSAVELAGEASERDQSKESFKRKPGQADNERSMGDHNEHVHKRLRTIESSSDAKQDTTQPKQNMEEADAFEHIKQSSEHYDAQTYDVASKEQEKPIMPLEEKEEGDSEDAAMETEMQDEDLRAVDTEELKPEKKKSAATKPHGPGDVEPEIQTFDSEDVNDSATEKLPKVTEEKPERSKDSTIHTAHQFLMDTPQHIIRDPEELRKELERQLEAWQTQQPGTPEEEKEAAQLWQRYLVLTAPLSQQLCEQLRLILEPTQAAKLKGDYRTGKRLNMRKVIPYIASQFRKDKIWLRRTKPSKRQYQICLAIDDSSSMIDNHSKQLAYESLAVIGNALTLLEVGQIAVCSFGETVQLLHPFHEQFSDQSGTRILRLCKFQQKKTRIAQFLESSANMFAAAQQLSQNINPETAQLLLIVSDGRGLFLEGKERVTAAVQAAQNANIFVIFVVLDNPNSRDSILDIKVPIFKGPGELPEIRSYMEEFPFPFYMILRDVNALPETLSDALRQWFELVTASDAL</sequence>
<keyword evidence="5 9" id="KW-0547">Nucleotide-binding</keyword>
<feature type="compositionally biased region" description="Basic and acidic residues" evidence="10">
    <location>
        <begin position="4467"/>
        <end position="4478"/>
    </location>
</feature>
<evidence type="ECO:0000256" key="5">
    <source>
        <dbReference type="ARBA" id="ARBA00022741"/>
    </source>
</evidence>
<protein>
    <recommendedName>
        <fullName evidence="4 9">Midasin</fullName>
    </recommendedName>
</protein>
<feature type="compositionally biased region" description="Basic and acidic residues" evidence="10">
    <location>
        <begin position="4128"/>
        <end position="4143"/>
    </location>
</feature>
<evidence type="ECO:0000313" key="12">
    <source>
        <dbReference type="EMBL" id="KAJ7413888.1"/>
    </source>
</evidence>
<dbReference type="Pfam" id="PF07728">
    <property type="entry name" value="AAA_5"/>
    <property type="match status" value="8"/>
</dbReference>
<feature type="compositionally biased region" description="Basic and acidic residues" evidence="10">
    <location>
        <begin position="4576"/>
        <end position="4592"/>
    </location>
</feature>
<dbReference type="PANTHER" id="PTHR48103">
    <property type="entry name" value="MIDASIN-RELATED"/>
    <property type="match status" value="1"/>
</dbReference>
<feature type="compositionally biased region" description="Basic and acidic residues" evidence="10">
    <location>
        <begin position="4192"/>
        <end position="4202"/>
    </location>
</feature>
<dbReference type="PROSITE" id="PS50234">
    <property type="entry name" value="VWFA"/>
    <property type="match status" value="1"/>
</dbReference>
<feature type="compositionally biased region" description="Polar residues" evidence="10">
    <location>
        <begin position="4447"/>
        <end position="4459"/>
    </location>
</feature>
<gene>
    <name evidence="12" type="ORF">WISP_87719</name>
</gene>
<proteinExistence type="inferred from homology"/>
<dbReference type="SMART" id="SM00382">
    <property type="entry name" value="AAA"/>
    <property type="match status" value="4"/>
</dbReference>
<feature type="compositionally biased region" description="Basic and acidic residues" evidence="10">
    <location>
        <begin position="4156"/>
        <end position="4171"/>
    </location>
</feature>
<dbReference type="InterPro" id="IPR002035">
    <property type="entry name" value="VWF_A"/>
</dbReference>
<organism evidence="12 13">
    <name type="scientific">Willisornis vidua</name>
    <name type="common">Xingu scale-backed antbird</name>
    <dbReference type="NCBI Taxonomy" id="1566151"/>
    <lineage>
        <taxon>Eukaryota</taxon>
        <taxon>Metazoa</taxon>
        <taxon>Chordata</taxon>
        <taxon>Craniata</taxon>
        <taxon>Vertebrata</taxon>
        <taxon>Euteleostomi</taxon>
        <taxon>Archelosauria</taxon>
        <taxon>Archosauria</taxon>
        <taxon>Dinosauria</taxon>
        <taxon>Saurischia</taxon>
        <taxon>Theropoda</taxon>
        <taxon>Coelurosauria</taxon>
        <taxon>Aves</taxon>
        <taxon>Neognathae</taxon>
        <taxon>Neoaves</taxon>
        <taxon>Telluraves</taxon>
        <taxon>Australaves</taxon>
        <taxon>Passeriformes</taxon>
        <taxon>Thamnophilidae</taxon>
        <taxon>Willisornis</taxon>
    </lineage>
</organism>
<dbReference type="Pfam" id="PF17867">
    <property type="entry name" value="AAA_lid_7"/>
    <property type="match status" value="3"/>
</dbReference>
<feature type="compositionally biased region" description="Polar residues" evidence="10">
    <location>
        <begin position="4504"/>
        <end position="4519"/>
    </location>
</feature>
<evidence type="ECO:0000259" key="11">
    <source>
        <dbReference type="PROSITE" id="PS50234"/>
    </source>
</evidence>
<dbReference type="Gene3D" id="3.40.50.410">
    <property type="entry name" value="von Willebrand factor, type A domain"/>
    <property type="match status" value="1"/>
</dbReference>
<keyword evidence="13" id="KW-1185">Reference proteome</keyword>
<feature type="region of interest" description="Disordered" evidence="10">
    <location>
        <begin position="506"/>
        <end position="533"/>
    </location>
</feature>
<keyword evidence="7 9" id="KW-0143">Chaperone</keyword>
<comment type="caution">
    <text evidence="12">The sequence shown here is derived from an EMBL/GenBank/DDBJ whole genome shotgun (WGS) entry which is preliminary data.</text>
</comment>
<evidence type="ECO:0000313" key="13">
    <source>
        <dbReference type="Proteomes" id="UP001145742"/>
    </source>
</evidence>
<accession>A0ABQ9D2K9</accession>
<feature type="domain" description="VWFA" evidence="11">
    <location>
        <begin position="4761"/>
        <end position="4960"/>
    </location>
</feature>
<feature type="compositionally biased region" description="Acidic residues" evidence="10">
    <location>
        <begin position="4331"/>
        <end position="4346"/>
    </location>
</feature>
<dbReference type="InterPro" id="IPR027417">
    <property type="entry name" value="P-loop_NTPase"/>
</dbReference>
<dbReference type="EMBL" id="WHWB01034106">
    <property type="protein sequence ID" value="KAJ7413888.1"/>
    <property type="molecule type" value="Genomic_DNA"/>
</dbReference>
<dbReference type="SMART" id="SM00327">
    <property type="entry name" value="VWA"/>
    <property type="match status" value="1"/>
</dbReference>
<dbReference type="CDD" id="cd00009">
    <property type="entry name" value="AAA"/>
    <property type="match status" value="2"/>
</dbReference>
<dbReference type="Proteomes" id="UP001145742">
    <property type="component" value="Unassembled WGS sequence"/>
</dbReference>
<feature type="compositionally biased region" description="Basic and acidic residues" evidence="10">
    <location>
        <begin position="515"/>
        <end position="533"/>
    </location>
</feature>
<evidence type="ECO:0000256" key="3">
    <source>
        <dbReference type="ARBA" id="ARBA00007188"/>
    </source>
</evidence>
<feature type="compositionally biased region" description="Basic and acidic residues" evidence="10">
    <location>
        <begin position="4620"/>
        <end position="4638"/>
    </location>
</feature>
<feature type="compositionally biased region" description="Basic and acidic residues" evidence="10">
    <location>
        <begin position="4485"/>
        <end position="4495"/>
    </location>
</feature>
<dbReference type="SUPFAM" id="SSF53300">
    <property type="entry name" value="vWA-like"/>
    <property type="match status" value="1"/>
</dbReference>
<dbReference type="CDD" id="cd01460">
    <property type="entry name" value="vWA_midasin"/>
    <property type="match status" value="1"/>
</dbReference>
<evidence type="ECO:0000256" key="10">
    <source>
        <dbReference type="SAM" id="MobiDB-lite"/>
    </source>
</evidence>
<dbReference type="PANTHER" id="PTHR48103:SF2">
    <property type="entry name" value="MIDASIN"/>
    <property type="match status" value="1"/>
</dbReference>
<comment type="subcellular location">
    <subcellularLocation>
        <location evidence="1">Nucleus</location>
        <location evidence="1">Nucleolus</location>
    </subcellularLocation>
    <subcellularLocation>
        <location evidence="2">Nucleus</location>
        <location evidence="2">Nucleoplasm</location>
    </subcellularLocation>
</comment>